<proteinExistence type="predicted"/>
<protein>
    <submittedName>
        <fullName evidence="2">Uncharacterized protein</fullName>
    </submittedName>
</protein>
<evidence type="ECO:0000313" key="2">
    <source>
        <dbReference type="EMBL" id="KAK7502156.1"/>
    </source>
</evidence>
<keyword evidence="3" id="KW-1185">Reference proteome</keyword>
<evidence type="ECO:0000313" key="3">
    <source>
        <dbReference type="Proteomes" id="UP001519460"/>
    </source>
</evidence>
<name>A0ABD0LSM6_9CAEN</name>
<comment type="caution">
    <text evidence="2">The sequence shown here is derived from an EMBL/GenBank/DDBJ whole genome shotgun (WGS) entry which is preliminary data.</text>
</comment>
<organism evidence="2 3">
    <name type="scientific">Batillaria attramentaria</name>
    <dbReference type="NCBI Taxonomy" id="370345"/>
    <lineage>
        <taxon>Eukaryota</taxon>
        <taxon>Metazoa</taxon>
        <taxon>Spiralia</taxon>
        <taxon>Lophotrochozoa</taxon>
        <taxon>Mollusca</taxon>
        <taxon>Gastropoda</taxon>
        <taxon>Caenogastropoda</taxon>
        <taxon>Sorbeoconcha</taxon>
        <taxon>Cerithioidea</taxon>
        <taxon>Batillariidae</taxon>
        <taxon>Batillaria</taxon>
    </lineage>
</organism>
<accession>A0ABD0LSM6</accession>
<dbReference type="EMBL" id="JACVVK020000027">
    <property type="protein sequence ID" value="KAK7502156.1"/>
    <property type="molecule type" value="Genomic_DNA"/>
</dbReference>
<gene>
    <name evidence="2" type="ORF">BaRGS_00006520</name>
</gene>
<feature type="compositionally biased region" description="Polar residues" evidence="1">
    <location>
        <begin position="1"/>
        <end position="36"/>
    </location>
</feature>
<evidence type="ECO:0000256" key="1">
    <source>
        <dbReference type="SAM" id="MobiDB-lite"/>
    </source>
</evidence>
<reference evidence="2 3" key="1">
    <citation type="journal article" date="2023" name="Sci. Data">
        <title>Genome assembly of the Korean intertidal mud-creeper Batillaria attramentaria.</title>
        <authorList>
            <person name="Patra A.K."/>
            <person name="Ho P.T."/>
            <person name="Jun S."/>
            <person name="Lee S.J."/>
            <person name="Kim Y."/>
            <person name="Won Y.J."/>
        </authorList>
    </citation>
    <scope>NUCLEOTIDE SEQUENCE [LARGE SCALE GENOMIC DNA]</scope>
    <source>
        <strain evidence="2">Wonlab-2016</strain>
    </source>
</reference>
<dbReference type="Proteomes" id="UP001519460">
    <property type="component" value="Unassembled WGS sequence"/>
</dbReference>
<sequence length="87" mass="9283">MTEDNASVNQATDTSHLLAQLSQTLQNRPLGTQSVDNVHHDDTKICGAASDREPSSSLTSLTTSCDITLRRATKYAARGQVGRPASL</sequence>
<dbReference type="AlphaFoldDB" id="A0ABD0LSM6"/>
<feature type="region of interest" description="Disordered" evidence="1">
    <location>
        <begin position="1"/>
        <end position="38"/>
    </location>
</feature>